<dbReference type="EMBL" id="GACK01000376">
    <property type="protein sequence ID" value="JAA64658.1"/>
    <property type="molecule type" value="mRNA"/>
</dbReference>
<dbReference type="SUPFAM" id="SSF57756">
    <property type="entry name" value="Retrovirus zinc finger-like domains"/>
    <property type="match status" value="1"/>
</dbReference>
<dbReference type="Gene3D" id="4.10.60.10">
    <property type="entry name" value="Zinc finger, CCHC-type"/>
    <property type="match status" value="1"/>
</dbReference>
<dbReference type="SMART" id="SM00343">
    <property type="entry name" value="ZnF_C2HC"/>
    <property type="match status" value="2"/>
</dbReference>
<organism evidence="4">
    <name type="scientific">Rhipicephalus pulchellus</name>
    <name type="common">Yellow backed tick</name>
    <name type="synonym">Dermacentor pulchellus</name>
    <dbReference type="NCBI Taxonomy" id="72859"/>
    <lineage>
        <taxon>Eukaryota</taxon>
        <taxon>Metazoa</taxon>
        <taxon>Ecdysozoa</taxon>
        <taxon>Arthropoda</taxon>
        <taxon>Chelicerata</taxon>
        <taxon>Arachnida</taxon>
        <taxon>Acari</taxon>
        <taxon>Parasitiformes</taxon>
        <taxon>Ixodida</taxon>
        <taxon>Ixodoidea</taxon>
        <taxon>Ixodidae</taxon>
        <taxon>Rhipicephalinae</taxon>
        <taxon>Rhipicephalus</taxon>
        <taxon>Rhipicephalus</taxon>
    </lineage>
</organism>
<dbReference type="Gene3D" id="1.10.4020.10">
    <property type="entry name" value="DNA breaking-rejoining enzymes"/>
    <property type="match status" value="1"/>
</dbReference>
<feature type="compositionally biased region" description="Polar residues" evidence="2">
    <location>
        <begin position="376"/>
        <end position="385"/>
    </location>
</feature>
<feature type="compositionally biased region" description="Basic and acidic residues" evidence="2">
    <location>
        <begin position="351"/>
        <end position="374"/>
    </location>
</feature>
<evidence type="ECO:0000256" key="2">
    <source>
        <dbReference type="SAM" id="MobiDB-lite"/>
    </source>
</evidence>
<dbReference type="AlphaFoldDB" id="L7MMG3"/>
<proteinExistence type="evidence at transcript level"/>
<dbReference type="PANTHER" id="PTHR46888:SF1">
    <property type="entry name" value="RIBONUCLEASE H"/>
    <property type="match status" value="1"/>
</dbReference>
<keyword evidence="1" id="KW-0479">Metal-binding</keyword>
<dbReference type="InterPro" id="IPR036875">
    <property type="entry name" value="Znf_CCHC_sf"/>
</dbReference>
<dbReference type="Pfam" id="PF00098">
    <property type="entry name" value="zf-CCHC"/>
    <property type="match status" value="1"/>
</dbReference>
<sequence>MDEKRKLVELGKEMGLSGEALLAWVSAEEKEMRDQRAKDREEARIAAQAEHEREMARMQAERLLLEERRRVAEAQRPNTSSADDSMGGGQSFRSPHKMIPPYNEGRDELDAYIQRFERVATSQGWPTDKWALSLSLCLTGEALTVVGRMSAEDSTDYAKLKQTLLQRFRYTEEGYRTKFRDARPENAETGRQFAGRLCGYFDHWQELAKTPKTYDALRDKMVSEQFLRRCDEKLAVFLKERGCNDLETLATTADQYLEAQGMMNLARGKEGKEKPVAANKADTGGENKGKPLCFLCNKPGHRAADCWTKSRAPKSTSCWICKKTGHRPDSCPSNSGKRREASCSVLGSQKAQHDRSIEGGDDKQDPNHGHDRCDGIQSNATCDNGSKQMPTVQGYLEGKLVTVLRDTGCNTVVVKRSLVPDRCLTGSTRTIRLLDQSAKDLPEAKVHLDSPLFKGQVLAVCMENPLYEVVLGNIAGVLEES</sequence>
<evidence type="ECO:0000313" key="4">
    <source>
        <dbReference type="EMBL" id="JAA64658.1"/>
    </source>
</evidence>
<dbReference type="GO" id="GO:0003676">
    <property type="term" value="F:nucleic acid binding"/>
    <property type="evidence" value="ECO:0007669"/>
    <property type="project" value="InterPro"/>
</dbReference>
<feature type="non-terminal residue" evidence="4">
    <location>
        <position position="481"/>
    </location>
</feature>
<keyword evidence="1" id="KW-0862">Zinc</keyword>
<evidence type="ECO:0000256" key="1">
    <source>
        <dbReference type="PROSITE-ProRule" id="PRU00047"/>
    </source>
</evidence>
<protein>
    <submittedName>
        <fullName evidence="4">Putative tick transposon</fullName>
    </submittedName>
</protein>
<feature type="domain" description="CCHC-type" evidence="3">
    <location>
        <begin position="293"/>
        <end position="306"/>
    </location>
</feature>
<dbReference type="InterPro" id="IPR001878">
    <property type="entry name" value="Znf_CCHC"/>
</dbReference>
<evidence type="ECO:0000259" key="3">
    <source>
        <dbReference type="PROSITE" id="PS50158"/>
    </source>
</evidence>
<accession>L7MMG3</accession>
<dbReference type="PROSITE" id="PS50158">
    <property type="entry name" value="ZF_CCHC"/>
    <property type="match status" value="1"/>
</dbReference>
<name>L7MMG3_RHIPC</name>
<reference evidence="4" key="2">
    <citation type="journal article" date="2015" name="J. Proteomics">
        <title>Sexual differences in the sialomes of the zebra tick, Rhipicephalus pulchellus.</title>
        <authorList>
            <person name="Tan A.W."/>
            <person name="Francischetti I.M."/>
            <person name="Slovak M."/>
            <person name="Kini R.M."/>
            <person name="Ribeiro J.M."/>
        </authorList>
    </citation>
    <scope>NUCLEOTIDE SEQUENCE</scope>
    <source>
        <tissue evidence="4">Salivary gland</tissue>
    </source>
</reference>
<dbReference type="GO" id="GO:0008270">
    <property type="term" value="F:zinc ion binding"/>
    <property type="evidence" value="ECO:0007669"/>
    <property type="project" value="UniProtKB-KW"/>
</dbReference>
<feature type="region of interest" description="Disordered" evidence="2">
    <location>
        <begin position="342"/>
        <end position="385"/>
    </location>
</feature>
<dbReference type="SUPFAM" id="SSF47353">
    <property type="entry name" value="Retrovirus capsid dimerization domain-like"/>
    <property type="match status" value="1"/>
</dbReference>
<keyword evidence="1" id="KW-0863">Zinc-finger</keyword>
<dbReference type="PANTHER" id="PTHR46888">
    <property type="entry name" value="ZINC KNUCKLE DOMAINCONTAINING PROTEIN-RELATED"/>
    <property type="match status" value="1"/>
</dbReference>
<feature type="region of interest" description="Disordered" evidence="2">
    <location>
        <begin position="71"/>
        <end position="101"/>
    </location>
</feature>
<reference evidence="4" key="1">
    <citation type="submission" date="2012-11" db="EMBL/GenBank/DDBJ databases">
        <authorList>
            <person name="Lucero-Rivera Y.E."/>
            <person name="Tovar-Ramirez D."/>
        </authorList>
    </citation>
    <scope>NUCLEOTIDE SEQUENCE</scope>
    <source>
        <tissue evidence="4">Salivary gland</tissue>
    </source>
</reference>
<dbReference type="InterPro" id="IPR038269">
    <property type="entry name" value="SCAN_sf"/>
</dbReference>